<feature type="repeat" description="RCC1" evidence="2">
    <location>
        <begin position="156"/>
        <end position="208"/>
    </location>
</feature>
<dbReference type="InterPro" id="IPR009091">
    <property type="entry name" value="RCC1/BLIP-II"/>
</dbReference>
<dbReference type="InterPro" id="IPR058923">
    <property type="entry name" value="RCC1-like_dom"/>
</dbReference>
<feature type="signal peptide" evidence="3">
    <location>
        <begin position="1"/>
        <end position="18"/>
    </location>
</feature>
<feature type="chain" id="PRO_5032828735" description="RCC1-like domain-containing protein" evidence="3">
    <location>
        <begin position="19"/>
        <end position="818"/>
    </location>
</feature>
<evidence type="ECO:0000256" key="3">
    <source>
        <dbReference type="SAM" id="SignalP"/>
    </source>
</evidence>
<evidence type="ECO:0000256" key="1">
    <source>
        <dbReference type="ARBA" id="ARBA00022737"/>
    </source>
</evidence>
<feature type="repeat" description="RCC1" evidence="2">
    <location>
        <begin position="316"/>
        <end position="368"/>
    </location>
</feature>
<dbReference type="Gene3D" id="2.130.10.30">
    <property type="entry name" value="Regulator of chromosome condensation 1/beta-lactamase-inhibitor protein II"/>
    <property type="match status" value="4"/>
</dbReference>
<feature type="repeat" description="RCC1" evidence="2">
    <location>
        <begin position="263"/>
        <end position="315"/>
    </location>
</feature>
<dbReference type="EMBL" id="BNJQ01000005">
    <property type="protein sequence ID" value="GHP03370.1"/>
    <property type="molecule type" value="Genomic_DNA"/>
</dbReference>
<evidence type="ECO:0000313" key="5">
    <source>
        <dbReference type="EMBL" id="GHP03370.1"/>
    </source>
</evidence>
<keyword evidence="3" id="KW-0732">Signal</keyword>
<keyword evidence="1" id="KW-0677">Repeat</keyword>
<gene>
    <name evidence="5" type="ORF">PPROV_000212500</name>
</gene>
<feature type="repeat" description="RCC1" evidence="2">
    <location>
        <begin position="698"/>
        <end position="762"/>
    </location>
</feature>
<protein>
    <recommendedName>
        <fullName evidence="4">RCC1-like domain-containing protein</fullName>
    </recommendedName>
</protein>
<sequence>MLLGTLLICLLLLDAAAAGSLGSVSSGSGAVSTSSGEHKVLYAWGRNNAGQLGVGHKKDVAEPMAVDAFLAKDIRALAVGGANEDGQRDGFSLAVAASGVLYAWGSNAYGQLGTGDTNDRITMVPVFFPSALGSGKVSVTIVGAGVAFAVALTKEGAVYSWGDNERGQLGLGDRRRRLLPEQLGGSLAGETVISIACGAYHSVALTSDGGLHAWGANDRGQLGLGPEVSHQLIPKRLLGAITGVKFVNIDAGTYHSLAASKGGEVYCWGANDHSQLGLGDLDARDTPHAIMHKFSRGRVTKVAAGDRHSLALTDSGEVFAWGSADCGQLGVEIKERGRKYIGYPRKIESLKANRIKAGFATSLATLTSGRVFVWGCNNNGELGLNDVAARSSPHVFPSPVPGQQWAVVAPGANHALGALKTGELYGWGKNTRGQLGLSLTSKVEMKPNLIASTSSSNVETFASGGSAYEYQGHTMAMTSNGRVFTWGWDGFGQLGIGTVSEGISTPLRLFSLELPVKPHHFAAGAFNSAVACTRKGVPQLYSWGPNYGGQLGMRYLELGPIPRPTKVDAVEKGMKFEVVELGYYHGIGLTSTGKVYTWGRNSHGQLGTGDDKDRAKPTLLAGLAAFEVKAVAAGMMSSYAVTSSGRVYAWGYNEHYELGLGEGIDRNAPQLVQGLGDSHNVTQLAPGGYHVIASTADGRLFSWGHNGFGQCGLGKASAAPVKVPTEVTAMPEVAERTLSAVAVHGQPTIASGMWHSVAASASGEVYTWGRSHYGCLGHGSENSRESVAEPTAVDALSSRRAVGVAAGAASSFANVVVE</sequence>
<feature type="repeat" description="RCC1" evidence="2">
    <location>
        <begin position="645"/>
        <end position="697"/>
    </location>
</feature>
<feature type="repeat" description="RCC1" evidence="2">
    <location>
        <begin position="538"/>
        <end position="592"/>
    </location>
</feature>
<dbReference type="PANTHER" id="PTHR45622:SF70">
    <property type="entry name" value="SECRETION-REGULATING GUANINE NUCLEOTIDE EXCHANGE FACTOR"/>
    <property type="match status" value="1"/>
</dbReference>
<feature type="repeat" description="RCC1" evidence="2">
    <location>
        <begin position="481"/>
        <end position="534"/>
    </location>
</feature>
<dbReference type="PROSITE" id="PS00626">
    <property type="entry name" value="RCC1_2"/>
    <property type="match status" value="2"/>
</dbReference>
<feature type="repeat" description="RCC1" evidence="2">
    <location>
        <begin position="593"/>
        <end position="644"/>
    </location>
</feature>
<evidence type="ECO:0000313" key="6">
    <source>
        <dbReference type="Proteomes" id="UP000660262"/>
    </source>
</evidence>
<dbReference type="PRINTS" id="PR00633">
    <property type="entry name" value="RCCNDNSATION"/>
</dbReference>
<evidence type="ECO:0000256" key="2">
    <source>
        <dbReference type="PROSITE-ProRule" id="PRU00235"/>
    </source>
</evidence>
<feature type="domain" description="RCC1-like" evidence="4">
    <location>
        <begin position="188"/>
        <end position="525"/>
    </location>
</feature>
<dbReference type="PANTHER" id="PTHR45622">
    <property type="entry name" value="UBIQUITIN-PROTEIN LIGASE E3A-RELATED"/>
    <property type="match status" value="1"/>
</dbReference>
<feature type="repeat" description="RCC1" evidence="2">
    <location>
        <begin position="422"/>
        <end position="465"/>
    </location>
</feature>
<dbReference type="SUPFAM" id="SSF50985">
    <property type="entry name" value="RCC1/BLIP-II"/>
    <property type="match status" value="4"/>
</dbReference>
<feature type="repeat" description="RCC1" evidence="2">
    <location>
        <begin position="209"/>
        <end position="262"/>
    </location>
</feature>
<reference evidence="5" key="1">
    <citation type="submission" date="2020-10" db="EMBL/GenBank/DDBJ databases">
        <title>Unveiling of a novel bifunctional photoreceptor, Dualchrome1, isolated from a cosmopolitan green alga.</title>
        <authorList>
            <person name="Suzuki S."/>
            <person name="Kawachi M."/>
        </authorList>
    </citation>
    <scope>NUCLEOTIDE SEQUENCE</scope>
    <source>
        <strain evidence="5">NIES 2893</strain>
    </source>
</reference>
<feature type="repeat" description="RCC1" evidence="2">
    <location>
        <begin position="369"/>
        <end position="421"/>
    </location>
</feature>
<dbReference type="OrthoDB" id="8068875at2759"/>
<name>A0A830HBU7_9CHLO</name>
<dbReference type="Pfam" id="PF25390">
    <property type="entry name" value="WD40_RLD"/>
    <property type="match status" value="1"/>
</dbReference>
<keyword evidence="6" id="KW-1185">Reference proteome</keyword>
<dbReference type="Proteomes" id="UP000660262">
    <property type="component" value="Unassembled WGS sequence"/>
</dbReference>
<dbReference type="InterPro" id="IPR051709">
    <property type="entry name" value="Ub-ligase/GTPase-reg"/>
</dbReference>
<dbReference type="InterPro" id="IPR000408">
    <property type="entry name" value="Reg_chr_condens"/>
</dbReference>
<dbReference type="AlphaFoldDB" id="A0A830HBU7"/>
<feature type="repeat" description="RCC1" evidence="2">
    <location>
        <begin position="39"/>
        <end position="81"/>
    </location>
</feature>
<organism evidence="5 6">
    <name type="scientific">Pycnococcus provasolii</name>
    <dbReference type="NCBI Taxonomy" id="41880"/>
    <lineage>
        <taxon>Eukaryota</taxon>
        <taxon>Viridiplantae</taxon>
        <taxon>Chlorophyta</taxon>
        <taxon>Pseudoscourfieldiophyceae</taxon>
        <taxon>Pseudoscourfieldiales</taxon>
        <taxon>Pycnococcaceae</taxon>
        <taxon>Pycnococcus</taxon>
    </lineage>
</organism>
<accession>A0A830HBU7</accession>
<feature type="repeat" description="RCC1" evidence="2">
    <location>
        <begin position="99"/>
        <end position="155"/>
    </location>
</feature>
<comment type="caution">
    <text evidence="5">The sequence shown here is derived from an EMBL/GenBank/DDBJ whole genome shotgun (WGS) entry which is preliminary data.</text>
</comment>
<evidence type="ECO:0000259" key="4">
    <source>
        <dbReference type="Pfam" id="PF25390"/>
    </source>
</evidence>
<proteinExistence type="predicted"/>
<dbReference type="Pfam" id="PF00415">
    <property type="entry name" value="RCC1"/>
    <property type="match status" value="6"/>
</dbReference>
<dbReference type="PROSITE" id="PS50012">
    <property type="entry name" value="RCC1_3"/>
    <property type="match status" value="14"/>
</dbReference>
<feature type="repeat" description="RCC1" evidence="2">
    <location>
        <begin position="763"/>
        <end position="817"/>
    </location>
</feature>